<name>A0ABR0M5F8_9PEZI</name>
<sequence>IGAGTQMPPNATSITKYYGLIEKLENEGGAVKYDKYDKYNALCYSDGSQIVSQPPISREQRHEENFGAPW</sequence>
<organism evidence="1 2">
    <name type="scientific">Cryomyces antarcticus</name>
    <dbReference type="NCBI Taxonomy" id="329879"/>
    <lineage>
        <taxon>Eukaryota</taxon>
        <taxon>Fungi</taxon>
        <taxon>Dikarya</taxon>
        <taxon>Ascomycota</taxon>
        <taxon>Pezizomycotina</taxon>
        <taxon>Dothideomycetes</taxon>
        <taxon>Dothideomycetes incertae sedis</taxon>
        <taxon>Cryomyces</taxon>
    </lineage>
</organism>
<evidence type="ECO:0000313" key="2">
    <source>
        <dbReference type="Proteomes" id="UP001357485"/>
    </source>
</evidence>
<dbReference type="EMBL" id="JAVRRA010000865">
    <property type="protein sequence ID" value="KAK5283574.1"/>
    <property type="molecule type" value="Genomic_DNA"/>
</dbReference>
<reference evidence="1 2" key="1">
    <citation type="submission" date="2023-08" db="EMBL/GenBank/DDBJ databases">
        <title>Black Yeasts Isolated from many extreme environments.</title>
        <authorList>
            <person name="Coleine C."/>
            <person name="Stajich J.E."/>
            <person name="Selbmann L."/>
        </authorList>
    </citation>
    <scope>NUCLEOTIDE SEQUENCE [LARGE SCALE GENOMIC DNA]</scope>
    <source>
        <strain evidence="1 2">CCFEE 536</strain>
    </source>
</reference>
<evidence type="ECO:0000313" key="1">
    <source>
        <dbReference type="EMBL" id="KAK5283574.1"/>
    </source>
</evidence>
<gene>
    <name evidence="1" type="ORF">LTR16_005411</name>
</gene>
<comment type="caution">
    <text evidence="1">The sequence shown here is derived from an EMBL/GenBank/DDBJ whole genome shotgun (WGS) entry which is preliminary data.</text>
</comment>
<dbReference type="Proteomes" id="UP001357485">
    <property type="component" value="Unassembled WGS sequence"/>
</dbReference>
<protein>
    <submittedName>
        <fullName evidence="1">Uncharacterized protein</fullName>
    </submittedName>
</protein>
<accession>A0ABR0M5F8</accession>
<feature type="non-terminal residue" evidence="1">
    <location>
        <position position="1"/>
    </location>
</feature>
<proteinExistence type="predicted"/>
<keyword evidence="2" id="KW-1185">Reference proteome</keyword>